<dbReference type="AlphaFoldDB" id="A0A2A9MI43"/>
<evidence type="ECO:0000313" key="3">
    <source>
        <dbReference type="EMBL" id="PFH35070.1"/>
    </source>
</evidence>
<proteinExistence type="predicted"/>
<gene>
    <name evidence="3" type="ORF">BESB_059570</name>
</gene>
<keyword evidence="2" id="KW-0812">Transmembrane</keyword>
<dbReference type="GeneID" id="40310885"/>
<feature type="transmembrane region" description="Helical" evidence="2">
    <location>
        <begin position="39"/>
        <end position="64"/>
    </location>
</feature>
<feature type="compositionally biased region" description="Polar residues" evidence="1">
    <location>
        <begin position="120"/>
        <end position="130"/>
    </location>
</feature>
<evidence type="ECO:0008006" key="5">
    <source>
        <dbReference type="Google" id="ProtNLM"/>
    </source>
</evidence>
<evidence type="ECO:0000313" key="4">
    <source>
        <dbReference type="Proteomes" id="UP000224006"/>
    </source>
</evidence>
<keyword evidence="2" id="KW-0472">Membrane</keyword>
<accession>A0A2A9MI43</accession>
<dbReference type="EMBL" id="NWUJ01000005">
    <property type="protein sequence ID" value="PFH35070.1"/>
    <property type="molecule type" value="Genomic_DNA"/>
</dbReference>
<protein>
    <recommendedName>
        <fullName evidence="5">Transmembrane protein</fullName>
    </recommendedName>
</protein>
<name>A0A2A9MI43_BESBE</name>
<sequence>MSAVLRPTDVLQGDQAQALPRHDKESQGPSADRFGSTPFFLYVFVSVIILLHAVAFVAWFIFFLRDLATNKTASIKTPGVKRVSDKKDPSASASEPFTKTTSAEGVPSTLYRDSLRQRKPNPSQSSVGSS</sequence>
<dbReference type="Proteomes" id="UP000224006">
    <property type="component" value="Chromosome V"/>
</dbReference>
<dbReference type="RefSeq" id="XP_029219079.1">
    <property type="nucleotide sequence ID" value="XM_029364371.1"/>
</dbReference>
<reference evidence="3 4" key="1">
    <citation type="submission" date="2017-09" db="EMBL/GenBank/DDBJ databases">
        <title>Genome sequencing of Besnoitia besnoiti strain Bb-Ger1.</title>
        <authorList>
            <person name="Schares G."/>
            <person name="Venepally P."/>
            <person name="Lorenzi H.A."/>
        </authorList>
    </citation>
    <scope>NUCLEOTIDE SEQUENCE [LARGE SCALE GENOMIC DNA]</scope>
    <source>
        <strain evidence="3 4">Bb-Ger1</strain>
    </source>
</reference>
<evidence type="ECO:0000256" key="1">
    <source>
        <dbReference type="SAM" id="MobiDB-lite"/>
    </source>
</evidence>
<feature type="compositionally biased region" description="Polar residues" evidence="1">
    <location>
        <begin position="91"/>
        <end position="103"/>
    </location>
</feature>
<comment type="caution">
    <text evidence="3">The sequence shown here is derived from an EMBL/GenBank/DDBJ whole genome shotgun (WGS) entry which is preliminary data.</text>
</comment>
<evidence type="ECO:0000256" key="2">
    <source>
        <dbReference type="SAM" id="Phobius"/>
    </source>
</evidence>
<organism evidence="3 4">
    <name type="scientific">Besnoitia besnoiti</name>
    <name type="common">Apicomplexan protozoan</name>
    <dbReference type="NCBI Taxonomy" id="94643"/>
    <lineage>
        <taxon>Eukaryota</taxon>
        <taxon>Sar</taxon>
        <taxon>Alveolata</taxon>
        <taxon>Apicomplexa</taxon>
        <taxon>Conoidasida</taxon>
        <taxon>Coccidia</taxon>
        <taxon>Eucoccidiorida</taxon>
        <taxon>Eimeriorina</taxon>
        <taxon>Sarcocystidae</taxon>
        <taxon>Besnoitia</taxon>
    </lineage>
</organism>
<dbReference type="KEGG" id="bbes:BESB_059570"/>
<dbReference type="VEuPathDB" id="ToxoDB:BESB_059570"/>
<keyword evidence="4" id="KW-1185">Reference proteome</keyword>
<feature type="region of interest" description="Disordered" evidence="1">
    <location>
        <begin position="75"/>
        <end position="130"/>
    </location>
</feature>
<keyword evidence="2" id="KW-1133">Transmembrane helix</keyword>